<dbReference type="PANTHER" id="PTHR21060:SF15">
    <property type="entry name" value="ACETATE KINASE-RELATED"/>
    <property type="match status" value="1"/>
</dbReference>
<protein>
    <recommendedName>
        <fullName evidence="6">Acetate kinase</fullName>
        <ecNumber evidence="6">2.7.2.1</ecNumber>
    </recommendedName>
    <alternativeName>
        <fullName evidence="6">Acetokinase</fullName>
    </alternativeName>
</protein>
<dbReference type="PROSITE" id="PS01075">
    <property type="entry name" value="ACETATE_KINASE_1"/>
    <property type="match status" value="1"/>
</dbReference>
<sequence>MKILAINAGSSTLKWKLFQMPAEEVVASGQIERIGLSNSKEITVAGKQKIAEQFECTDHLQAVERLLKLLTEYQIVSDLKEIKGVGHRFVNGGTFFARSTVIDDDVLEKMEKLKILAPLHNPANIMAIKAFKAELPDALSVAVFDTGFHQTMPEENYLYGIPYEYYQKYHVQKFGAHGISYRFVLKELLKLMQAKKSKTNAILLHLGSGASICAVKDGLSLDTSMGFSPVSGIMMQTRSGDVDPSLLLYLEDQLGVGTTEILKILNERSGLLGISGISPDMREIFANRQDHRARLAISLFVNRIVKYIGAYATELGRVDAIVFTGGIGENIPVIRKLICEKLSIFGVSLKETVNGATKAQVAKISDAKSVVSVWVIPTNEELMIAKDVYRLSQNKVQDVNVRKINE</sequence>
<comment type="pathway">
    <text evidence="6">Metabolic intermediate biosynthesis; acetyl-CoA biosynthesis; acetyl-CoA from acetate: step 1/2.</text>
</comment>
<evidence type="ECO:0000256" key="2">
    <source>
        <dbReference type="ARBA" id="ARBA00022679"/>
    </source>
</evidence>
<keyword evidence="2 6" id="KW-0808">Transferase</keyword>
<accession>A0A0R1M757</accession>
<dbReference type="GO" id="GO:0008776">
    <property type="term" value="F:acetate kinase activity"/>
    <property type="evidence" value="ECO:0007669"/>
    <property type="project" value="UniProtKB-UniRule"/>
</dbReference>
<feature type="binding site" evidence="6">
    <location>
        <position position="7"/>
    </location>
    <ligand>
        <name>Mg(2+)</name>
        <dbReference type="ChEBI" id="CHEBI:18420"/>
    </ligand>
</feature>
<dbReference type="GO" id="GO:0005737">
    <property type="term" value="C:cytoplasm"/>
    <property type="evidence" value="ECO:0007669"/>
    <property type="project" value="UniProtKB-SubCell"/>
</dbReference>
<gene>
    <name evidence="6" type="primary">ackA</name>
    <name evidence="8" type="ORF">FD46_GL000151</name>
</gene>
<feature type="binding site" evidence="6">
    <location>
        <begin position="326"/>
        <end position="330"/>
    </location>
    <ligand>
        <name>ATP</name>
        <dbReference type="ChEBI" id="CHEBI:30616"/>
    </ligand>
</feature>
<evidence type="ECO:0000313" key="8">
    <source>
        <dbReference type="EMBL" id="KRL03984.1"/>
    </source>
</evidence>
<evidence type="ECO:0000256" key="6">
    <source>
        <dbReference type="HAMAP-Rule" id="MF_00020"/>
    </source>
</evidence>
<evidence type="ECO:0000256" key="7">
    <source>
        <dbReference type="RuleBase" id="RU003835"/>
    </source>
</evidence>
<evidence type="ECO:0000256" key="1">
    <source>
        <dbReference type="ARBA" id="ARBA00008748"/>
    </source>
</evidence>
<keyword evidence="3 6" id="KW-0547">Nucleotide-binding</keyword>
<feature type="binding site" evidence="6">
    <location>
        <position position="14"/>
    </location>
    <ligand>
        <name>ATP</name>
        <dbReference type="ChEBI" id="CHEBI:30616"/>
    </ligand>
</feature>
<dbReference type="AlphaFoldDB" id="A0A0R1M757"/>
<dbReference type="InterPro" id="IPR043129">
    <property type="entry name" value="ATPase_NBD"/>
</dbReference>
<organism evidence="8 9">
    <name type="scientific">Liquorilactobacillus oeni DSM 19972</name>
    <dbReference type="NCBI Taxonomy" id="1423777"/>
    <lineage>
        <taxon>Bacteria</taxon>
        <taxon>Bacillati</taxon>
        <taxon>Bacillota</taxon>
        <taxon>Bacilli</taxon>
        <taxon>Lactobacillales</taxon>
        <taxon>Lactobacillaceae</taxon>
        <taxon>Liquorilactobacillus</taxon>
    </lineage>
</organism>
<dbReference type="EMBL" id="AZEH01000042">
    <property type="protein sequence ID" value="KRL03984.1"/>
    <property type="molecule type" value="Genomic_DNA"/>
</dbReference>
<dbReference type="STRING" id="1423777.FD46_GL000151"/>
<dbReference type="GO" id="GO:0000287">
    <property type="term" value="F:magnesium ion binding"/>
    <property type="evidence" value="ECO:0007669"/>
    <property type="project" value="UniProtKB-UniRule"/>
</dbReference>
<feature type="binding site" evidence="6">
    <location>
        <begin position="205"/>
        <end position="209"/>
    </location>
    <ligand>
        <name>ATP</name>
        <dbReference type="ChEBI" id="CHEBI:30616"/>
    </ligand>
</feature>
<reference evidence="8 9" key="1">
    <citation type="journal article" date="2015" name="Genome Announc.">
        <title>Expanding the biotechnology potential of lactobacilli through comparative genomics of 213 strains and associated genera.</title>
        <authorList>
            <person name="Sun Z."/>
            <person name="Harris H.M."/>
            <person name="McCann A."/>
            <person name="Guo C."/>
            <person name="Argimon S."/>
            <person name="Zhang W."/>
            <person name="Yang X."/>
            <person name="Jeffery I.B."/>
            <person name="Cooney J.C."/>
            <person name="Kagawa T.F."/>
            <person name="Liu W."/>
            <person name="Song Y."/>
            <person name="Salvetti E."/>
            <person name="Wrobel A."/>
            <person name="Rasinkangas P."/>
            <person name="Parkhill J."/>
            <person name="Rea M.C."/>
            <person name="O'Sullivan O."/>
            <person name="Ritari J."/>
            <person name="Douillard F.P."/>
            <person name="Paul Ross R."/>
            <person name="Yang R."/>
            <person name="Briner A.E."/>
            <person name="Felis G.E."/>
            <person name="de Vos W.M."/>
            <person name="Barrangou R."/>
            <person name="Klaenhammer T.R."/>
            <person name="Caufield P.W."/>
            <person name="Cui Y."/>
            <person name="Zhang H."/>
            <person name="O'Toole P.W."/>
        </authorList>
    </citation>
    <scope>NUCLEOTIDE SEQUENCE [LARGE SCALE GENOMIC DNA]</scope>
    <source>
        <strain evidence="8 9">DSM 19972</strain>
    </source>
</reference>
<evidence type="ECO:0000256" key="3">
    <source>
        <dbReference type="ARBA" id="ARBA00022741"/>
    </source>
</evidence>
<keyword evidence="9" id="KW-1185">Reference proteome</keyword>
<dbReference type="InterPro" id="IPR004372">
    <property type="entry name" value="Ac/propionate_kinase"/>
</dbReference>
<feature type="binding site" evidence="6">
    <location>
        <position position="88"/>
    </location>
    <ligand>
        <name>substrate</name>
    </ligand>
</feature>
<dbReference type="GO" id="GO:0005524">
    <property type="term" value="F:ATP binding"/>
    <property type="evidence" value="ECO:0007669"/>
    <property type="project" value="UniProtKB-KW"/>
</dbReference>
<dbReference type="PANTHER" id="PTHR21060">
    <property type="entry name" value="ACETATE KINASE"/>
    <property type="match status" value="1"/>
</dbReference>
<dbReference type="InterPro" id="IPR000890">
    <property type="entry name" value="Aliphatic_acid_kin_short-chain"/>
</dbReference>
<keyword evidence="5 6" id="KW-0067">ATP-binding</keyword>
<feature type="site" description="Transition state stabilizer" evidence="6">
    <location>
        <position position="238"/>
    </location>
</feature>
<dbReference type="GO" id="GO:0006083">
    <property type="term" value="P:acetate metabolic process"/>
    <property type="evidence" value="ECO:0007669"/>
    <property type="project" value="TreeGrafter"/>
</dbReference>
<keyword evidence="6" id="KW-0479">Metal-binding</keyword>
<comment type="caution">
    <text evidence="8">The sequence shown here is derived from an EMBL/GenBank/DDBJ whole genome shotgun (WGS) entry which is preliminary data.</text>
</comment>
<dbReference type="UniPathway" id="UPA00340">
    <property type="reaction ID" value="UER00458"/>
</dbReference>
<keyword evidence="6" id="KW-0963">Cytoplasm</keyword>
<dbReference type="RefSeq" id="WP_057897019.1">
    <property type="nucleotide sequence ID" value="NZ_AZEH01000042.1"/>
</dbReference>
<dbReference type="PROSITE" id="PS01076">
    <property type="entry name" value="ACETATE_KINASE_2"/>
    <property type="match status" value="1"/>
</dbReference>
<comment type="subunit">
    <text evidence="6">Homodimer.</text>
</comment>
<name>A0A0R1M757_9LACO</name>
<comment type="catalytic activity">
    <reaction evidence="6">
        <text>acetate + ATP = acetyl phosphate + ADP</text>
        <dbReference type="Rhea" id="RHEA:11352"/>
        <dbReference type="ChEBI" id="CHEBI:22191"/>
        <dbReference type="ChEBI" id="CHEBI:30089"/>
        <dbReference type="ChEBI" id="CHEBI:30616"/>
        <dbReference type="ChEBI" id="CHEBI:456216"/>
        <dbReference type="EC" id="2.7.2.1"/>
    </reaction>
</comment>
<keyword evidence="6" id="KW-0460">Magnesium</keyword>
<feature type="binding site" evidence="6">
    <location>
        <begin position="280"/>
        <end position="282"/>
    </location>
    <ligand>
        <name>ATP</name>
        <dbReference type="ChEBI" id="CHEBI:30616"/>
    </ligand>
</feature>
<dbReference type="NCBIfam" id="TIGR00016">
    <property type="entry name" value="ackA"/>
    <property type="match status" value="1"/>
</dbReference>
<dbReference type="PIRSF" id="PIRSF000722">
    <property type="entry name" value="Acetate_prop_kin"/>
    <property type="match status" value="1"/>
</dbReference>
<dbReference type="CDD" id="cd24010">
    <property type="entry name" value="ASKHA_NBD_AcK_PK"/>
    <property type="match status" value="1"/>
</dbReference>
<dbReference type="Proteomes" id="UP000051686">
    <property type="component" value="Unassembled WGS sequence"/>
</dbReference>
<feature type="binding site" evidence="6">
    <location>
        <position position="380"/>
    </location>
    <ligand>
        <name>Mg(2+)</name>
        <dbReference type="ChEBI" id="CHEBI:18420"/>
    </ligand>
</feature>
<comment type="cofactor">
    <cofactor evidence="6">
        <name>Mg(2+)</name>
        <dbReference type="ChEBI" id="CHEBI:18420"/>
    </cofactor>
    <cofactor evidence="6">
        <name>Mn(2+)</name>
        <dbReference type="ChEBI" id="CHEBI:29035"/>
    </cofactor>
    <text evidence="6">Mg(2+). Can also accept Mn(2+).</text>
</comment>
<comment type="similarity">
    <text evidence="1 6 7">Belongs to the acetokinase family.</text>
</comment>
<feature type="active site" description="Proton donor/acceptor" evidence="6">
    <location>
        <position position="145"/>
    </location>
</feature>
<dbReference type="PATRIC" id="fig|1423777.3.peg.156"/>
<feature type="site" description="Transition state stabilizer" evidence="6">
    <location>
        <position position="177"/>
    </location>
</feature>
<proteinExistence type="inferred from homology"/>
<evidence type="ECO:0000313" key="9">
    <source>
        <dbReference type="Proteomes" id="UP000051686"/>
    </source>
</evidence>
<evidence type="ECO:0000256" key="4">
    <source>
        <dbReference type="ARBA" id="ARBA00022777"/>
    </source>
</evidence>
<dbReference type="OrthoDB" id="9802453at2"/>
<dbReference type="HAMAP" id="MF_00020">
    <property type="entry name" value="Acetate_kinase"/>
    <property type="match status" value="1"/>
</dbReference>
<evidence type="ECO:0000256" key="5">
    <source>
        <dbReference type="ARBA" id="ARBA00022840"/>
    </source>
</evidence>
<comment type="subcellular location">
    <subcellularLocation>
        <location evidence="6">Cytoplasm</location>
    </subcellularLocation>
</comment>
<comment type="function">
    <text evidence="6">Catalyzes the formation of acetyl phosphate from acetate and ATP. Can also catalyze the reverse reaction.</text>
</comment>
<dbReference type="SUPFAM" id="SSF53067">
    <property type="entry name" value="Actin-like ATPase domain"/>
    <property type="match status" value="2"/>
</dbReference>
<dbReference type="GO" id="GO:0006085">
    <property type="term" value="P:acetyl-CoA biosynthetic process"/>
    <property type="evidence" value="ECO:0007669"/>
    <property type="project" value="UniProtKB-UniRule"/>
</dbReference>
<dbReference type="PRINTS" id="PR00471">
    <property type="entry name" value="ACETATEKNASE"/>
</dbReference>
<dbReference type="InterPro" id="IPR023865">
    <property type="entry name" value="Aliphatic_acid_kinase_CS"/>
</dbReference>
<keyword evidence="4 6" id="KW-0418">Kinase</keyword>
<dbReference type="EC" id="2.7.2.1" evidence="6"/>
<dbReference type="Pfam" id="PF00871">
    <property type="entry name" value="Acetate_kinase"/>
    <property type="match status" value="1"/>
</dbReference>
<dbReference type="Gene3D" id="3.30.420.40">
    <property type="match status" value="2"/>
</dbReference>